<dbReference type="Gene3D" id="3.60.40.10">
    <property type="entry name" value="PPM-type phosphatase domain"/>
    <property type="match status" value="1"/>
</dbReference>
<dbReference type="GO" id="GO:0005634">
    <property type="term" value="C:nucleus"/>
    <property type="evidence" value="ECO:0007669"/>
    <property type="project" value="UniProtKB-ARBA"/>
</dbReference>
<dbReference type="KEGG" id="smo:SELMODRAFT_85781"/>
<evidence type="ECO:0000313" key="13">
    <source>
        <dbReference type="EMBL" id="EFJ32153.1"/>
    </source>
</evidence>
<comment type="catalytic activity">
    <reaction evidence="11">
        <text>O-phospho-L-threonyl-[protein] + H2O = L-threonyl-[protein] + phosphate</text>
        <dbReference type="Rhea" id="RHEA:47004"/>
        <dbReference type="Rhea" id="RHEA-COMP:11060"/>
        <dbReference type="Rhea" id="RHEA-COMP:11605"/>
        <dbReference type="ChEBI" id="CHEBI:15377"/>
        <dbReference type="ChEBI" id="CHEBI:30013"/>
        <dbReference type="ChEBI" id="CHEBI:43474"/>
        <dbReference type="ChEBI" id="CHEBI:61977"/>
        <dbReference type="EC" id="3.1.3.16"/>
    </reaction>
</comment>
<evidence type="ECO:0000256" key="2">
    <source>
        <dbReference type="ARBA" id="ARBA00001946"/>
    </source>
</evidence>
<protein>
    <recommendedName>
        <fullName evidence="4">protein-serine/threonine phosphatase</fullName>
        <ecNumber evidence="4">3.1.3.16</ecNumber>
    </recommendedName>
</protein>
<feature type="domain" description="PPM-type phosphatase" evidence="12">
    <location>
        <begin position="6"/>
        <end position="275"/>
    </location>
</feature>
<dbReference type="Proteomes" id="UP000001514">
    <property type="component" value="Unassembled WGS sequence"/>
</dbReference>
<dbReference type="GO" id="GO:0046872">
    <property type="term" value="F:metal ion binding"/>
    <property type="evidence" value="ECO:0007669"/>
    <property type="project" value="UniProtKB-KW"/>
</dbReference>
<reference evidence="13 14" key="1">
    <citation type="journal article" date="2011" name="Science">
        <title>The Selaginella genome identifies genetic changes associated with the evolution of vascular plants.</title>
        <authorList>
            <person name="Banks J.A."/>
            <person name="Nishiyama T."/>
            <person name="Hasebe M."/>
            <person name="Bowman J.L."/>
            <person name="Gribskov M."/>
            <person name="dePamphilis C."/>
            <person name="Albert V.A."/>
            <person name="Aono N."/>
            <person name="Aoyama T."/>
            <person name="Ambrose B.A."/>
            <person name="Ashton N.W."/>
            <person name="Axtell M.J."/>
            <person name="Barker E."/>
            <person name="Barker M.S."/>
            <person name="Bennetzen J.L."/>
            <person name="Bonawitz N.D."/>
            <person name="Chapple C."/>
            <person name="Cheng C."/>
            <person name="Correa L.G."/>
            <person name="Dacre M."/>
            <person name="DeBarry J."/>
            <person name="Dreyer I."/>
            <person name="Elias M."/>
            <person name="Engstrom E.M."/>
            <person name="Estelle M."/>
            <person name="Feng L."/>
            <person name="Finet C."/>
            <person name="Floyd S.K."/>
            <person name="Frommer W.B."/>
            <person name="Fujita T."/>
            <person name="Gramzow L."/>
            <person name="Gutensohn M."/>
            <person name="Harholt J."/>
            <person name="Hattori M."/>
            <person name="Heyl A."/>
            <person name="Hirai T."/>
            <person name="Hiwatashi Y."/>
            <person name="Ishikawa M."/>
            <person name="Iwata M."/>
            <person name="Karol K.G."/>
            <person name="Koehler B."/>
            <person name="Kolukisaoglu U."/>
            <person name="Kubo M."/>
            <person name="Kurata T."/>
            <person name="Lalonde S."/>
            <person name="Li K."/>
            <person name="Li Y."/>
            <person name="Litt A."/>
            <person name="Lyons E."/>
            <person name="Manning G."/>
            <person name="Maruyama T."/>
            <person name="Michael T.P."/>
            <person name="Mikami K."/>
            <person name="Miyazaki S."/>
            <person name="Morinaga S."/>
            <person name="Murata T."/>
            <person name="Mueller-Roeber B."/>
            <person name="Nelson D.R."/>
            <person name="Obara M."/>
            <person name="Oguri Y."/>
            <person name="Olmstead R.G."/>
            <person name="Onodera N."/>
            <person name="Petersen B.L."/>
            <person name="Pils B."/>
            <person name="Prigge M."/>
            <person name="Rensing S.A."/>
            <person name="Riano-Pachon D.M."/>
            <person name="Roberts A.W."/>
            <person name="Sato Y."/>
            <person name="Scheller H.V."/>
            <person name="Schulz B."/>
            <person name="Schulz C."/>
            <person name="Shakirov E.V."/>
            <person name="Shibagaki N."/>
            <person name="Shinohara N."/>
            <person name="Shippen D.E."/>
            <person name="Soerensen I."/>
            <person name="Sotooka R."/>
            <person name="Sugimoto N."/>
            <person name="Sugita M."/>
            <person name="Sumikawa N."/>
            <person name="Tanurdzic M."/>
            <person name="Theissen G."/>
            <person name="Ulvskov P."/>
            <person name="Wakazuki S."/>
            <person name="Weng J.K."/>
            <person name="Willats W.W."/>
            <person name="Wipf D."/>
            <person name="Wolf P.G."/>
            <person name="Yang L."/>
            <person name="Zimmer A.D."/>
            <person name="Zhu Q."/>
            <person name="Mitros T."/>
            <person name="Hellsten U."/>
            <person name="Loque D."/>
            <person name="Otillar R."/>
            <person name="Salamov A."/>
            <person name="Schmutz J."/>
            <person name="Shapiro H."/>
            <person name="Lindquist E."/>
            <person name="Lucas S."/>
            <person name="Rokhsar D."/>
            <person name="Grigoriev I.V."/>
        </authorList>
    </citation>
    <scope>NUCLEOTIDE SEQUENCE [LARGE SCALE GENOMIC DNA]</scope>
</reference>
<evidence type="ECO:0000256" key="5">
    <source>
        <dbReference type="ARBA" id="ARBA00022723"/>
    </source>
</evidence>
<evidence type="ECO:0000256" key="1">
    <source>
        <dbReference type="ARBA" id="ARBA00001936"/>
    </source>
</evidence>
<dbReference type="SMART" id="SM00332">
    <property type="entry name" value="PP2Cc"/>
    <property type="match status" value="1"/>
</dbReference>
<feature type="non-terminal residue" evidence="13">
    <location>
        <position position="1"/>
    </location>
</feature>
<sequence>FLPFIRSGGWADIGLRNHMEDAHVRIDDLVKHLGELVIGESTGSFYGVFDGHLGKDAAQFVRENLLKFIVEDTAFPAALEEAVKRAFLRTDRAFAQACQIDSELASGTTALTVLIFGRTLLVANVGDCRAVLCRRGRAVPMSRDHKPSCVEEKSRIESLGGFVDDGYLNGQLSVARALGDWHLEGLKADDDDGGSSSGLLSGEPEMRQAELTEDDEFLIIGCDGLWDAFSSQDAVSFARRRLQQHNDPEKCSKDLIVEALKRDTSDNLTVVTVCFRRDPPPSLRIIKPPVRTISNEGLRNLQELLNSL</sequence>
<name>D8R5H9_SELML</name>
<evidence type="ECO:0000256" key="3">
    <source>
        <dbReference type="ARBA" id="ARBA00006702"/>
    </source>
</evidence>
<comment type="similarity">
    <text evidence="3">Belongs to the PP2C family.</text>
</comment>
<keyword evidence="6" id="KW-0378">Hydrolase</keyword>
<evidence type="ECO:0000313" key="14">
    <source>
        <dbReference type="Proteomes" id="UP000001514"/>
    </source>
</evidence>
<comment type="catalytic activity">
    <reaction evidence="10">
        <text>O-phospho-L-seryl-[protein] + H2O = L-seryl-[protein] + phosphate</text>
        <dbReference type="Rhea" id="RHEA:20629"/>
        <dbReference type="Rhea" id="RHEA-COMP:9863"/>
        <dbReference type="Rhea" id="RHEA-COMP:11604"/>
        <dbReference type="ChEBI" id="CHEBI:15377"/>
        <dbReference type="ChEBI" id="CHEBI:29999"/>
        <dbReference type="ChEBI" id="CHEBI:43474"/>
        <dbReference type="ChEBI" id="CHEBI:83421"/>
        <dbReference type="EC" id="3.1.3.16"/>
    </reaction>
</comment>
<dbReference type="PROSITE" id="PS51746">
    <property type="entry name" value="PPM_2"/>
    <property type="match status" value="1"/>
</dbReference>
<dbReference type="GO" id="GO:0007165">
    <property type="term" value="P:signal transduction"/>
    <property type="evidence" value="ECO:0000318"/>
    <property type="project" value="GO_Central"/>
</dbReference>
<evidence type="ECO:0000259" key="12">
    <source>
        <dbReference type="PROSITE" id="PS51746"/>
    </source>
</evidence>
<dbReference type="EC" id="3.1.3.16" evidence="4"/>
<dbReference type="InterPro" id="IPR001932">
    <property type="entry name" value="PPM-type_phosphatase-like_dom"/>
</dbReference>
<dbReference type="AlphaFoldDB" id="D8R5H9"/>
<organism evidence="14">
    <name type="scientific">Selaginella moellendorffii</name>
    <name type="common">Spikemoss</name>
    <dbReference type="NCBI Taxonomy" id="88036"/>
    <lineage>
        <taxon>Eukaryota</taxon>
        <taxon>Viridiplantae</taxon>
        <taxon>Streptophyta</taxon>
        <taxon>Embryophyta</taxon>
        <taxon>Tracheophyta</taxon>
        <taxon>Lycopodiopsida</taxon>
        <taxon>Selaginellales</taxon>
        <taxon>Selaginellaceae</taxon>
        <taxon>Selaginella</taxon>
    </lineage>
</organism>
<dbReference type="InterPro" id="IPR015655">
    <property type="entry name" value="PP2C"/>
</dbReference>
<dbReference type="PANTHER" id="PTHR13832:SF790">
    <property type="entry name" value="PROTEIN PHOSPHATASE 2C 22-RELATED"/>
    <property type="match status" value="1"/>
</dbReference>
<dbReference type="HOGENOM" id="CLU_013173_21_2_1"/>
<evidence type="ECO:0000256" key="7">
    <source>
        <dbReference type="ARBA" id="ARBA00022842"/>
    </source>
</evidence>
<dbReference type="OrthoDB" id="10264738at2759"/>
<comment type="cofactor">
    <cofactor evidence="2">
        <name>Mg(2+)</name>
        <dbReference type="ChEBI" id="CHEBI:18420"/>
    </cofactor>
</comment>
<dbReference type="STRING" id="88036.D8R5H9"/>
<evidence type="ECO:0000256" key="8">
    <source>
        <dbReference type="ARBA" id="ARBA00022912"/>
    </source>
</evidence>
<dbReference type="OMA" id="FACHHIP"/>
<evidence type="ECO:0000256" key="10">
    <source>
        <dbReference type="ARBA" id="ARBA00047761"/>
    </source>
</evidence>
<proteinExistence type="inferred from homology"/>
<dbReference type="Gramene" id="EFJ32153">
    <property type="protein sequence ID" value="EFJ32153"/>
    <property type="gene ID" value="SELMODRAFT_85781"/>
</dbReference>
<keyword evidence="7" id="KW-0460">Magnesium</keyword>
<dbReference type="Pfam" id="PF00481">
    <property type="entry name" value="PP2C"/>
    <property type="match status" value="1"/>
</dbReference>
<dbReference type="FunCoup" id="D8R5H9">
    <property type="interactions" value="210"/>
</dbReference>
<dbReference type="InParanoid" id="D8R5H9"/>
<keyword evidence="8" id="KW-0904">Protein phosphatase</keyword>
<dbReference type="SUPFAM" id="SSF81606">
    <property type="entry name" value="PP2C-like"/>
    <property type="match status" value="1"/>
</dbReference>
<evidence type="ECO:0000256" key="6">
    <source>
        <dbReference type="ARBA" id="ARBA00022801"/>
    </source>
</evidence>
<evidence type="ECO:0000256" key="4">
    <source>
        <dbReference type="ARBA" id="ARBA00013081"/>
    </source>
</evidence>
<dbReference type="InterPro" id="IPR036457">
    <property type="entry name" value="PPM-type-like_dom_sf"/>
</dbReference>
<dbReference type="PANTHER" id="PTHR13832">
    <property type="entry name" value="PROTEIN PHOSPHATASE 2C"/>
    <property type="match status" value="1"/>
</dbReference>
<accession>D8R5H9</accession>
<keyword evidence="9" id="KW-0464">Manganese</keyword>
<keyword evidence="5" id="KW-0479">Metal-binding</keyword>
<evidence type="ECO:0000256" key="11">
    <source>
        <dbReference type="ARBA" id="ARBA00048336"/>
    </source>
</evidence>
<dbReference type="eggNOG" id="KOG0698">
    <property type="taxonomic scope" value="Eukaryota"/>
</dbReference>
<dbReference type="CDD" id="cd00143">
    <property type="entry name" value="PP2Cc"/>
    <property type="match status" value="1"/>
</dbReference>
<dbReference type="EMBL" id="GL377572">
    <property type="protein sequence ID" value="EFJ32153.1"/>
    <property type="molecule type" value="Genomic_DNA"/>
</dbReference>
<evidence type="ECO:0000256" key="9">
    <source>
        <dbReference type="ARBA" id="ARBA00023211"/>
    </source>
</evidence>
<dbReference type="GO" id="GO:0004722">
    <property type="term" value="F:protein serine/threonine phosphatase activity"/>
    <property type="evidence" value="ECO:0000318"/>
    <property type="project" value="GO_Central"/>
</dbReference>
<keyword evidence="14" id="KW-1185">Reference proteome</keyword>
<comment type="cofactor">
    <cofactor evidence="1">
        <name>Mn(2+)</name>
        <dbReference type="ChEBI" id="CHEBI:29035"/>
    </cofactor>
</comment>
<dbReference type="GO" id="GO:0005737">
    <property type="term" value="C:cytoplasm"/>
    <property type="evidence" value="ECO:0007669"/>
    <property type="project" value="UniProtKB-ARBA"/>
</dbReference>
<gene>
    <name evidence="13" type="ORF">SELMODRAFT_85781</name>
</gene>
<dbReference type="FunFam" id="3.60.40.10:FF:000004">
    <property type="entry name" value="Probable protein phosphatase 2C 22"/>
    <property type="match status" value="1"/>
</dbReference>